<evidence type="ECO:0000256" key="1">
    <source>
        <dbReference type="PROSITE-ProRule" id="PRU00047"/>
    </source>
</evidence>
<gene>
    <name evidence="4" type="ORF">HRI_004581300</name>
</gene>
<dbReference type="Proteomes" id="UP001165190">
    <property type="component" value="Unassembled WGS sequence"/>
</dbReference>
<dbReference type="OrthoDB" id="1096772at2759"/>
<feature type="domain" description="CCHC-type" evidence="3">
    <location>
        <begin position="79"/>
        <end position="92"/>
    </location>
</feature>
<organism evidence="4 5">
    <name type="scientific">Hibiscus trionum</name>
    <name type="common">Flower of an hour</name>
    <dbReference type="NCBI Taxonomy" id="183268"/>
    <lineage>
        <taxon>Eukaryota</taxon>
        <taxon>Viridiplantae</taxon>
        <taxon>Streptophyta</taxon>
        <taxon>Embryophyta</taxon>
        <taxon>Tracheophyta</taxon>
        <taxon>Spermatophyta</taxon>
        <taxon>Magnoliopsida</taxon>
        <taxon>eudicotyledons</taxon>
        <taxon>Gunneridae</taxon>
        <taxon>Pentapetalae</taxon>
        <taxon>rosids</taxon>
        <taxon>malvids</taxon>
        <taxon>Malvales</taxon>
        <taxon>Malvaceae</taxon>
        <taxon>Malvoideae</taxon>
        <taxon>Hibiscus</taxon>
    </lineage>
</organism>
<dbReference type="GO" id="GO:0008270">
    <property type="term" value="F:zinc ion binding"/>
    <property type="evidence" value="ECO:0007669"/>
    <property type="project" value="UniProtKB-KW"/>
</dbReference>
<protein>
    <recommendedName>
        <fullName evidence="3">CCHC-type domain-containing protein</fullName>
    </recommendedName>
</protein>
<evidence type="ECO:0000313" key="5">
    <source>
        <dbReference type="Proteomes" id="UP001165190"/>
    </source>
</evidence>
<dbReference type="GO" id="GO:0003676">
    <property type="term" value="F:nucleic acid binding"/>
    <property type="evidence" value="ECO:0007669"/>
    <property type="project" value="InterPro"/>
</dbReference>
<dbReference type="InterPro" id="IPR001878">
    <property type="entry name" value="Znf_CCHC"/>
</dbReference>
<keyword evidence="5" id="KW-1185">Reference proteome</keyword>
<dbReference type="PROSITE" id="PS50158">
    <property type="entry name" value="ZF_CCHC"/>
    <property type="match status" value="1"/>
</dbReference>
<accession>A0A9W7J705</accession>
<dbReference type="AlphaFoldDB" id="A0A9W7J705"/>
<proteinExistence type="predicted"/>
<sequence length="379" mass="40413">MVWIRIPGLPYRYYTKSLFSHIASSLGTVVRIDYNTSDGSRGKFARLALMVDLEKPLKSGIIVDGKRQVVEYEGLPAICFSCGKYGHTKEVCGLHTAAATEQNIQQEAVPEKEAYGPWMQVSNRRRKPSLTRKDPAPVNAQSGLAERVQGSRYAMLEGLEDGTSGEARKMKKVVEEAAPVHTPSGKSMQAKSVVAPLEGTGQAGNGHIGTSKKGARGSMRKPKEFIPAAAPVPVKSVVVIREGEAKGANDKNLSIASKENVVAKTTTLDGSMHGVVQVFDSPPRPALRERNGRVLPASILSSSVKGGDKNKVAIPGVIRAKLKKKATKSPSQPMLQEMVTSLSSELDHAQGVLVSSLASAGGAVQGHENVDDGQTDMQV</sequence>
<keyword evidence="1" id="KW-0862">Zinc</keyword>
<feature type="region of interest" description="Disordered" evidence="2">
    <location>
        <begin position="198"/>
        <end position="218"/>
    </location>
</feature>
<keyword evidence="1" id="KW-0479">Metal-binding</keyword>
<evidence type="ECO:0000256" key="2">
    <source>
        <dbReference type="SAM" id="MobiDB-lite"/>
    </source>
</evidence>
<comment type="caution">
    <text evidence="4">The sequence shown here is derived from an EMBL/GenBank/DDBJ whole genome shotgun (WGS) entry which is preliminary data.</text>
</comment>
<reference evidence="4" key="1">
    <citation type="submission" date="2023-05" db="EMBL/GenBank/DDBJ databases">
        <title>Genome and transcriptome analyses reveal genes involved in the formation of fine ridges on petal epidermal cells in Hibiscus trionum.</title>
        <authorList>
            <person name="Koshimizu S."/>
            <person name="Masuda S."/>
            <person name="Ishii T."/>
            <person name="Shirasu K."/>
            <person name="Hoshino A."/>
            <person name="Arita M."/>
        </authorList>
    </citation>
    <scope>NUCLEOTIDE SEQUENCE</scope>
    <source>
        <strain evidence="4">Hamamatsu line</strain>
    </source>
</reference>
<evidence type="ECO:0000313" key="4">
    <source>
        <dbReference type="EMBL" id="GMJ09121.1"/>
    </source>
</evidence>
<keyword evidence="1" id="KW-0863">Zinc-finger</keyword>
<evidence type="ECO:0000259" key="3">
    <source>
        <dbReference type="PROSITE" id="PS50158"/>
    </source>
</evidence>
<dbReference type="PANTHER" id="PTHR31286:SF99">
    <property type="entry name" value="DUF4283 DOMAIN-CONTAINING PROTEIN"/>
    <property type="match status" value="1"/>
</dbReference>
<dbReference type="PANTHER" id="PTHR31286">
    <property type="entry name" value="GLYCINE-RICH CELL WALL STRUCTURAL PROTEIN 1.8-LIKE"/>
    <property type="match status" value="1"/>
</dbReference>
<dbReference type="InterPro" id="IPR040256">
    <property type="entry name" value="At4g02000-like"/>
</dbReference>
<dbReference type="EMBL" id="BSYR01000054">
    <property type="protein sequence ID" value="GMJ09121.1"/>
    <property type="molecule type" value="Genomic_DNA"/>
</dbReference>
<name>A0A9W7J705_HIBTR</name>